<dbReference type="InterPro" id="IPR036875">
    <property type="entry name" value="Znf_CCHC_sf"/>
</dbReference>
<evidence type="ECO:0000259" key="3">
    <source>
        <dbReference type="PROSITE" id="PS50158"/>
    </source>
</evidence>
<dbReference type="Proteomes" id="UP000735302">
    <property type="component" value="Unassembled WGS sequence"/>
</dbReference>
<evidence type="ECO:0000256" key="2">
    <source>
        <dbReference type="SAM" id="MobiDB-lite"/>
    </source>
</evidence>
<sequence>MAEANVNIASQLQSIANSLISQQAAANVPTFEGREKSINNWLEELDKLQRVYGLTDESVKTLAWTRAKGTVSSFLGRIMQESPLLAGALVKRSWRRCLISGWPSAGFWDNILAVPSRQISRMSAPQEADRRLKRCFVCHKPGHIMRDCPQRGGRSNQQSLPQPATTLIGRRQVPEK</sequence>
<dbReference type="SMART" id="SM00343">
    <property type="entry name" value="ZnF_C2HC"/>
    <property type="match status" value="1"/>
</dbReference>
<dbReference type="GO" id="GO:0003676">
    <property type="term" value="F:nucleic acid binding"/>
    <property type="evidence" value="ECO:0007669"/>
    <property type="project" value="InterPro"/>
</dbReference>
<comment type="caution">
    <text evidence="4">The sequence shown here is derived from an EMBL/GenBank/DDBJ whole genome shotgun (WGS) entry which is preliminary data.</text>
</comment>
<evidence type="ECO:0000313" key="5">
    <source>
        <dbReference type="Proteomes" id="UP000735302"/>
    </source>
</evidence>
<gene>
    <name evidence="4" type="ORF">PoB_003297600</name>
</gene>
<proteinExistence type="predicted"/>
<organism evidence="4 5">
    <name type="scientific">Plakobranchus ocellatus</name>
    <dbReference type="NCBI Taxonomy" id="259542"/>
    <lineage>
        <taxon>Eukaryota</taxon>
        <taxon>Metazoa</taxon>
        <taxon>Spiralia</taxon>
        <taxon>Lophotrochozoa</taxon>
        <taxon>Mollusca</taxon>
        <taxon>Gastropoda</taxon>
        <taxon>Heterobranchia</taxon>
        <taxon>Euthyneura</taxon>
        <taxon>Panpulmonata</taxon>
        <taxon>Sacoglossa</taxon>
        <taxon>Placobranchoidea</taxon>
        <taxon>Plakobranchidae</taxon>
        <taxon>Plakobranchus</taxon>
    </lineage>
</organism>
<evidence type="ECO:0000256" key="1">
    <source>
        <dbReference type="PROSITE-ProRule" id="PRU00047"/>
    </source>
</evidence>
<dbReference type="EMBL" id="BLXT01003774">
    <property type="protein sequence ID" value="GFO06471.1"/>
    <property type="molecule type" value="Genomic_DNA"/>
</dbReference>
<reference evidence="4 5" key="1">
    <citation type="journal article" date="2021" name="Elife">
        <title>Chloroplast acquisition without the gene transfer in kleptoplastic sea slugs, Plakobranchus ocellatus.</title>
        <authorList>
            <person name="Maeda T."/>
            <person name="Takahashi S."/>
            <person name="Yoshida T."/>
            <person name="Shimamura S."/>
            <person name="Takaki Y."/>
            <person name="Nagai Y."/>
            <person name="Toyoda A."/>
            <person name="Suzuki Y."/>
            <person name="Arimoto A."/>
            <person name="Ishii H."/>
            <person name="Satoh N."/>
            <person name="Nishiyama T."/>
            <person name="Hasebe M."/>
            <person name="Maruyama T."/>
            <person name="Minagawa J."/>
            <person name="Obokata J."/>
            <person name="Shigenobu S."/>
        </authorList>
    </citation>
    <scope>NUCLEOTIDE SEQUENCE [LARGE SCALE GENOMIC DNA]</scope>
</reference>
<protein>
    <recommendedName>
        <fullName evidence="3">CCHC-type domain-containing protein</fullName>
    </recommendedName>
</protein>
<feature type="domain" description="CCHC-type" evidence="3">
    <location>
        <begin position="134"/>
        <end position="150"/>
    </location>
</feature>
<dbReference type="PROSITE" id="PS50158">
    <property type="entry name" value="ZF_CCHC"/>
    <property type="match status" value="1"/>
</dbReference>
<feature type="compositionally biased region" description="Polar residues" evidence="2">
    <location>
        <begin position="153"/>
        <end position="165"/>
    </location>
</feature>
<dbReference type="SUPFAM" id="SSF57756">
    <property type="entry name" value="Retrovirus zinc finger-like domains"/>
    <property type="match status" value="1"/>
</dbReference>
<dbReference type="InterPro" id="IPR001878">
    <property type="entry name" value="Znf_CCHC"/>
</dbReference>
<dbReference type="AlphaFoldDB" id="A0AAV4ADN1"/>
<keyword evidence="1" id="KW-0862">Zinc</keyword>
<accession>A0AAV4ADN1</accession>
<dbReference type="Gene3D" id="4.10.60.10">
    <property type="entry name" value="Zinc finger, CCHC-type"/>
    <property type="match status" value="1"/>
</dbReference>
<feature type="region of interest" description="Disordered" evidence="2">
    <location>
        <begin position="147"/>
        <end position="176"/>
    </location>
</feature>
<evidence type="ECO:0000313" key="4">
    <source>
        <dbReference type="EMBL" id="GFO06471.1"/>
    </source>
</evidence>
<dbReference type="GO" id="GO:0008270">
    <property type="term" value="F:zinc ion binding"/>
    <property type="evidence" value="ECO:0007669"/>
    <property type="project" value="UniProtKB-KW"/>
</dbReference>
<keyword evidence="1" id="KW-0479">Metal-binding</keyword>
<name>A0AAV4ADN1_9GAST</name>
<keyword evidence="1" id="KW-0863">Zinc-finger</keyword>
<keyword evidence="5" id="KW-1185">Reference proteome</keyword>
<dbReference type="Pfam" id="PF00098">
    <property type="entry name" value="zf-CCHC"/>
    <property type="match status" value="1"/>
</dbReference>